<protein>
    <submittedName>
        <fullName evidence="2">Uncharacterized protein</fullName>
    </submittedName>
</protein>
<accession>A0ABS6NBH3</accession>
<comment type="caution">
    <text evidence="2">The sequence shown here is derived from an EMBL/GenBank/DDBJ whole genome shotgun (WGS) entry which is preliminary data.</text>
</comment>
<keyword evidence="1" id="KW-1133">Transmembrane helix</keyword>
<evidence type="ECO:0000256" key="1">
    <source>
        <dbReference type="SAM" id="Phobius"/>
    </source>
</evidence>
<organism evidence="2 3">
    <name type="scientific">Thalassococcus arenae</name>
    <dbReference type="NCBI Taxonomy" id="2851652"/>
    <lineage>
        <taxon>Bacteria</taxon>
        <taxon>Pseudomonadati</taxon>
        <taxon>Pseudomonadota</taxon>
        <taxon>Alphaproteobacteria</taxon>
        <taxon>Rhodobacterales</taxon>
        <taxon>Roseobacteraceae</taxon>
        <taxon>Thalassococcus</taxon>
    </lineage>
</organism>
<name>A0ABS6NBH3_9RHOB</name>
<feature type="transmembrane region" description="Helical" evidence="1">
    <location>
        <begin position="193"/>
        <end position="216"/>
    </location>
</feature>
<sequence>MFAKEQAYAALILPDLQGLEAESSASASTRVLTKASPGNRAERFATDDGAIVLCGQWAIRISVQPDSDYGPRILLEPLDRDGGEVPEDVASRLLSDIVLETLADSPADIIEWYAPETLIGRDDFIKLRRFVDVDFTDLTDLIAEDLPEFEDGPFPEVSEDLDDPTQIKRRLDRLQAELAAIDGPALRIGAASWMMTAVLAIVALPVAAALAVVGLVRGMDFRLASQVMSVTMLFAALENTDSLNRVLNQILH</sequence>
<evidence type="ECO:0000313" key="3">
    <source>
        <dbReference type="Proteomes" id="UP001166293"/>
    </source>
</evidence>
<keyword evidence="1" id="KW-0812">Transmembrane</keyword>
<proteinExistence type="predicted"/>
<keyword evidence="1" id="KW-0472">Membrane</keyword>
<dbReference type="RefSeq" id="WP_217779705.1">
    <property type="nucleotide sequence ID" value="NZ_JAHRWL010000002.1"/>
</dbReference>
<dbReference type="Proteomes" id="UP001166293">
    <property type="component" value="Unassembled WGS sequence"/>
</dbReference>
<dbReference type="EMBL" id="JAHRWL010000002">
    <property type="protein sequence ID" value="MBV2361379.1"/>
    <property type="molecule type" value="Genomic_DNA"/>
</dbReference>
<evidence type="ECO:0000313" key="2">
    <source>
        <dbReference type="EMBL" id="MBV2361379.1"/>
    </source>
</evidence>
<gene>
    <name evidence="2" type="ORF">KUH32_16565</name>
</gene>
<reference evidence="2" key="1">
    <citation type="submission" date="2021-06" db="EMBL/GenBank/DDBJ databases">
        <title>Thalassococcus sp. CAU 1522 isolated from sea sand, Republic of Korea.</title>
        <authorList>
            <person name="Kim W."/>
        </authorList>
    </citation>
    <scope>NUCLEOTIDE SEQUENCE</scope>
    <source>
        <strain evidence="2">CAU 1522</strain>
    </source>
</reference>
<keyword evidence="3" id="KW-1185">Reference proteome</keyword>